<dbReference type="PANTHER" id="PTHR37825">
    <property type="entry name" value="TRNA(MET) CYTIDINE ACETATE LIGASE"/>
    <property type="match status" value="1"/>
</dbReference>
<evidence type="ECO:0000256" key="3">
    <source>
        <dbReference type="HAMAP-Rule" id="MF_01539"/>
    </source>
</evidence>
<dbReference type="GO" id="GO:0016879">
    <property type="term" value="F:ligase activity, forming carbon-nitrogen bonds"/>
    <property type="evidence" value="ECO:0007669"/>
    <property type="project" value="UniProtKB-UniRule"/>
</dbReference>
<dbReference type="HAMAP" id="MF_01539">
    <property type="entry name" value="TmcAL"/>
    <property type="match status" value="1"/>
</dbReference>
<evidence type="ECO:0000313" key="5">
    <source>
        <dbReference type="Proteomes" id="UP000469125"/>
    </source>
</evidence>
<gene>
    <name evidence="3" type="primary">tmcAL</name>
    <name evidence="4" type="ORF">GMD78_14355</name>
</gene>
<comment type="function">
    <text evidence="3">Catalyzes the formation of N(4)-acetylcytidine (ac(4)C) at the wobble position of elongator tRNA(Met), using acetate and ATP as substrates. First activates an acetate ion to form acetyladenylate (Ac-AMP) and then transfers the acetyl group to tRNA to form ac(4)C34.</text>
</comment>
<keyword evidence="4" id="KW-0808">Transferase</keyword>
<dbReference type="EMBL" id="WOCA01000012">
    <property type="protein sequence ID" value="MUK89546.1"/>
    <property type="molecule type" value="Genomic_DNA"/>
</dbReference>
<dbReference type="GO" id="GO:0006400">
    <property type="term" value="P:tRNA modification"/>
    <property type="evidence" value="ECO:0007669"/>
    <property type="project" value="UniProtKB-UniRule"/>
</dbReference>
<keyword evidence="3" id="KW-0067">ATP-binding</keyword>
<sequence length="405" mass="46234">MKACGLVVEYNPFHNGHVYHINEAKKVSNADCMIAVMSGTFLQRGEPAIIDKYHRTKAAIKTGIDIMVELPYPFAVQSSYLFAKGAILTLHKIGVDSICFGSESGDISPFIAGYETLTQNQSAYKKQLSIGLDEGLSYPVASKKAYQEIGLKPNQIDLTKPNNILGFSYVQAIKDHQLPIEPFTIKRTNNNYHDETITGSIASATSIRKQLLQNNYSADEVDYTIPVETVHQLKEYKQKATTWHSWEHYFPLLHYRVQTMSLEELSSISGMDEGIEHRIKKTARNAASFVDWVSKIKTKRYTWTRIQRIFVHLLTNTKKSEMQLLEGISSVPYVRLLGLSEKGQEYLSQQKKKMDIPLITKLRRNNHPLLSMEERATNAYYSVLPTKNRFELFKQELYGPVIEKK</sequence>
<dbReference type="AlphaFoldDB" id="A0A6N8FLE2"/>
<name>A0A6N8FLE2_9BACI</name>
<keyword evidence="2 3" id="KW-0819">tRNA processing</keyword>
<protein>
    <recommendedName>
        <fullName evidence="3">tRNA(Met) cytidine acetate ligase</fullName>
        <ecNumber evidence="3">6.3.4.-</ecNumber>
    </recommendedName>
</protein>
<dbReference type="RefSeq" id="WP_155669507.1">
    <property type="nucleotide sequence ID" value="NZ_WOCA01000012.1"/>
</dbReference>
<accession>A0A6N8FLE2</accession>
<dbReference type="EC" id="6.3.4.-" evidence="3"/>
<comment type="caution">
    <text evidence="3">Lacks conserved residue(s) required for the propagation of feature annotation.</text>
</comment>
<feature type="binding site" evidence="3">
    <location>
        <position position="187"/>
    </location>
    <ligand>
        <name>ATP</name>
        <dbReference type="ChEBI" id="CHEBI:30616"/>
    </ligand>
</feature>
<organism evidence="4 5">
    <name type="scientific">Ornithinibacillus caprae</name>
    <dbReference type="NCBI Taxonomy" id="2678566"/>
    <lineage>
        <taxon>Bacteria</taxon>
        <taxon>Bacillati</taxon>
        <taxon>Bacillota</taxon>
        <taxon>Bacilli</taxon>
        <taxon>Bacillales</taxon>
        <taxon>Bacillaceae</taxon>
        <taxon>Ornithinibacillus</taxon>
    </lineage>
</organism>
<evidence type="ECO:0000256" key="2">
    <source>
        <dbReference type="ARBA" id="ARBA00022694"/>
    </source>
</evidence>
<keyword evidence="3" id="KW-0547">Nucleotide-binding</keyword>
<feature type="binding site" evidence="3">
    <location>
        <position position="101"/>
    </location>
    <ligand>
        <name>ATP</name>
        <dbReference type="ChEBI" id="CHEBI:30616"/>
    </ligand>
</feature>
<keyword evidence="1 3" id="KW-0436">Ligase</keyword>
<dbReference type="GO" id="GO:0000049">
    <property type="term" value="F:tRNA binding"/>
    <property type="evidence" value="ECO:0007669"/>
    <property type="project" value="UniProtKB-KW"/>
</dbReference>
<dbReference type="NCBIfam" id="NF010191">
    <property type="entry name" value="PRK13670.1"/>
    <property type="match status" value="1"/>
</dbReference>
<keyword evidence="3" id="KW-0820">tRNA-binding</keyword>
<comment type="similarity">
    <text evidence="3">Belongs to the TmcAL family.</text>
</comment>
<keyword evidence="3" id="KW-0963">Cytoplasm</keyword>
<dbReference type="InterPro" id="IPR008513">
    <property type="entry name" value="tRNA(Met)_cyd_acetate_ligase"/>
</dbReference>
<comment type="subcellular location">
    <subcellularLocation>
        <location evidence="3">Cytoplasm</location>
    </subcellularLocation>
</comment>
<dbReference type="Pfam" id="PF05636">
    <property type="entry name" value="HIGH_NTase1"/>
    <property type="match status" value="1"/>
</dbReference>
<dbReference type="SUPFAM" id="SSF52374">
    <property type="entry name" value="Nucleotidylyl transferase"/>
    <property type="match status" value="1"/>
</dbReference>
<dbReference type="GO" id="GO:0016740">
    <property type="term" value="F:transferase activity"/>
    <property type="evidence" value="ECO:0007669"/>
    <property type="project" value="UniProtKB-KW"/>
</dbReference>
<dbReference type="PANTHER" id="PTHR37825:SF1">
    <property type="entry name" value="TRNA(MET) CYTIDINE ACETATE LIGASE"/>
    <property type="match status" value="1"/>
</dbReference>
<dbReference type="InterPro" id="IPR014729">
    <property type="entry name" value="Rossmann-like_a/b/a_fold"/>
</dbReference>
<dbReference type="GO" id="GO:0005737">
    <property type="term" value="C:cytoplasm"/>
    <property type="evidence" value="ECO:0007669"/>
    <property type="project" value="UniProtKB-SubCell"/>
</dbReference>
<comment type="catalytic activity">
    <reaction evidence="3">
        <text>cytidine(34) in elongator tRNA(Met) + acetate + ATP = N(4)-acetylcytidine(34) in elongator tRNA(Met) + AMP + diphosphate</text>
        <dbReference type="Rhea" id="RHEA:58144"/>
        <dbReference type="Rhea" id="RHEA-COMP:10693"/>
        <dbReference type="Rhea" id="RHEA-COMP:10694"/>
        <dbReference type="ChEBI" id="CHEBI:30089"/>
        <dbReference type="ChEBI" id="CHEBI:30616"/>
        <dbReference type="ChEBI" id="CHEBI:33019"/>
        <dbReference type="ChEBI" id="CHEBI:74900"/>
        <dbReference type="ChEBI" id="CHEBI:82748"/>
        <dbReference type="ChEBI" id="CHEBI:456215"/>
    </reaction>
</comment>
<reference evidence="4 5" key="1">
    <citation type="submission" date="2019-11" db="EMBL/GenBank/DDBJ databases">
        <authorList>
            <person name="Li X."/>
        </authorList>
    </citation>
    <scope>NUCLEOTIDE SEQUENCE [LARGE SCALE GENOMIC DNA]</scope>
    <source>
        <strain evidence="4 5">L9</strain>
    </source>
</reference>
<comment type="caution">
    <text evidence="4">The sequence shown here is derived from an EMBL/GenBank/DDBJ whole genome shotgun (WGS) entry which is preliminary data.</text>
</comment>
<dbReference type="Gene3D" id="3.40.50.620">
    <property type="entry name" value="HUPs"/>
    <property type="match status" value="1"/>
</dbReference>
<feature type="binding site" evidence="3">
    <location>
        <position position="162"/>
    </location>
    <ligand>
        <name>ATP</name>
        <dbReference type="ChEBI" id="CHEBI:30616"/>
    </ligand>
</feature>
<evidence type="ECO:0000313" key="4">
    <source>
        <dbReference type="EMBL" id="MUK89546.1"/>
    </source>
</evidence>
<proteinExistence type="inferred from homology"/>
<keyword evidence="5" id="KW-1185">Reference proteome</keyword>
<evidence type="ECO:0000256" key="1">
    <source>
        <dbReference type="ARBA" id="ARBA00022598"/>
    </source>
</evidence>
<dbReference type="Proteomes" id="UP000469125">
    <property type="component" value="Unassembled WGS sequence"/>
</dbReference>
<dbReference type="GO" id="GO:0005524">
    <property type="term" value="F:ATP binding"/>
    <property type="evidence" value="ECO:0007669"/>
    <property type="project" value="UniProtKB-KW"/>
</dbReference>
<keyword evidence="3" id="KW-0694">RNA-binding</keyword>
<feature type="binding site" evidence="3">
    <location>
        <begin position="7"/>
        <end position="20"/>
    </location>
    <ligand>
        <name>ATP</name>
        <dbReference type="ChEBI" id="CHEBI:30616"/>
    </ligand>
</feature>